<feature type="chain" id="PRO_5009752692" evidence="2">
    <location>
        <begin position="19"/>
        <end position="239"/>
    </location>
</feature>
<dbReference type="Proteomes" id="UP000030143">
    <property type="component" value="Unassembled WGS sequence"/>
</dbReference>
<proteinExistence type="predicted"/>
<feature type="region of interest" description="Disordered" evidence="1">
    <location>
        <begin position="104"/>
        <end position="209"/>
    </location>
</feature>
<name>A0A0A2JSG3_PENEN</name>
<dbReference type="EMBL" id="JQFZ01000138">
    <property type="protein sequence ID" value="KGO57766.1"/>
    <property type="molecule type" value="Genomic_DNA"/>
</dbReference>
<evidence type="ECO:0000313" key="4">
    <source>
        <dbReference type="Proteomes" id="UP000030143"/>
    </source>
</evidence>
<feature type="signal peptide" evidence="2">
    <location>
        <begin position="1"/>
        <end position="18"/>
    </location>
</feature>
<dbReference type="VEuPathDB" id="FungiDB:PEXP_011170"/>
<evidence type="ECO:0000256" key="2">
    <source>
        <dbReference type="SAM" id="SignalP"/>
    </source>
</evidence>
<protein>
    <submittedName>
        <fullName evidence="3">Uncharacterized protein</fullName>
    </submittedName>
</protein>
<reference evidence="3 4" key="1">
    <citation type="journal article" date="2015" name="Mol. Plant Microbe Interact.">
        <title>Genome, transcriptome, and functional analyses of Penicillium expansum provide new insights into secondary metabolism and pathogenicity.</title>
        <authorList>
            <person name="Ballester A.R."/>
            <person name="Marcet-Houben M."/>
            <person name="Levin E."/>
            <person name="Sela N."/>
            <person name="Selma-Lazaro C."/>
            <person name="Carmona L."/>
            <person name="Wisniewski M."/>
            <person name="Droby S."/>
            <person name="Gonzalez-Candelas L."/>
            <person name="Gabaldon T."/>
        </authorList>
    </citation>
    <scope>NUCLEOTIDE SEQUENCE [LARGE SCALE GENOMIC DNA]</scope>
    <source>
        <strain evidence="3 4">MD-8</strain>
    </source>
</reference>
<comment type="caution">
    <text evidence="3">The sequence shown here is derived from an EMBL/GenBank/DDBJ whole genome shotgun (WGS) entry which is preliminary data.</text>
</comment>
<gene>
    <name evidence="3" type="ORF">PEX2_022090</name>
</gene>
<dbReference type="STRING" id="27334.A0A0A2JSG3"/>
<accession>A0A0A2JSG3</accession>
<sequence>MHLVNVAAFACTVLSVSAFEFPDFVPLHRRQDPGTPAYECHANCGGVITAGRTDGYCDAATFKTELSDCLKCALEFDIWKYYGNSVSKAATACGLDATPVKVSSTSTEASSTSTEASSTSTEAPSTSAEVSTTSAEESSTTTSVSATTTESAEESVTSAVTTGVVTSATGTTVASTSVSPPRVSGSSRPSSLIPSVTPTGSSTASTPSSSPVFNGGVTMSAGNGLVSGAFVGCLIAAFL</sequence>
<keyword evidence="4" id="KW-1185">Reference proteome</keyword>
<keyword evidence="2" id="KW-0732">Signal</keyword>
<evidence type="ECO:0000256" key="1">
    <source>
        <dbReference type="SAM" id="MobiDB-lite"/>
    </source>
</evidence>
<dbReference type="AlphaFoldDB" id="A0A0A2JSG3"/>
<evidence type="ECO:0000313" key="3">
    <source>
        <dbReference type="EMBL" id="KGO57766.1"/>
    </source>
</evidence>
<organism evidence="3 4">
    <name type="scientific">Penicillium expansum</name>
    <name type="common">Blue mold rot fungus</name>
    <dbReference type="NCBI Taxonomy" id="27334"/>
    <lineage>
        <taxon>Eukaryota</taxon>
        <taxon>Fungi</taxon>
        <taxon>Dikarya</taxon>
        <taxon>Ascomycota</taxon>
        <taxon>Pezizomycotina</taxon>
        <taxon>Eurotiomycetes</taxon>
        <taxon>Eurotiomycetidae</taxon>
        <taxon>Eurotiales</taxon>
        <taxon>Aspergillaceae</taxon>
        <taxon>Penicillium</taxon>
    </lineage>
</organism>
<dbReference type="RefSeq" id="XP_016599394.1">
    <property type="nucleotide sequence ID" value="XM_016739484.1"/>
</dbReference>
<dbReference type="GeneID" id="27674903"/>
<dbReference type="HOGENOM" id="CLU_093550_0_0_1"/>